<evidence type="ECO:0000256" key="1">
    <source>
        <dbReference type="SAM" id="MobiDB-lite"/>
    </source>
</evidence>
<dbReference type="OrthoDB" id="2125770at2759"/>
<dbReference type="InParanoid" id="G0NRK4"/>
<evidence type="ECO:0000313" key="2">
    <source>
        <dbReference type="EMBL" id="EGT36199.1"/>
    </source>
</evidence>
<proteinExistence type="predicted"/>
<reference evidence="3" key="1">
    <citation type="submission" date="2011-07" db="EMBL/GenBank/DDBJ databases">
        <authorList>
            <consortium name="Caenorhabditis brenneri Sequencing and Analysis Consortium"/>
            <person name="Wilson R.K."/>
        </authorList>
    </citation>
    <scope>NUCLEOTIDE SEQUENCE [LARGE SCALE GENOMIC DNA]</scope>
    <source>
        <strain evidence="3">PB2801</strain>
    </source>
</reference>
<name>G0NRK4_CAEBE</name>
<dbReference type="OMA" id="ETQYMDI"/>
<protein>
    <submittedName>
        <fullName evidence="2">Uncharacterized protein</fullName>
    </submittedName>
</protein>
<gene>
    <name evidence="2" type="ORF">CAEBREN_23412</name>
</gene>
<feature type="region of interest" description="Disordered" evidence="1">
    <location>
        <begin position="347"/>
        <end position="396"/>
    </location>
</feature>
<dbReference type="EMBL" id="GL379932">
    <property type="protein sequence ID" value="EGT36199.1"/>
    <property type="molecule type" value="Genomic_DNA"/>
</dbReference>
<accession>G0NRK4</accession>
<dbReference type="Proteomes" id="UP000008068">
    <property type="component" value="Unassembled WGS sequence"/>
</dbReference>
<keyword evidence="3" id="KW-1185">Reference proteome</keyword>
<sequence length="534" mass="61326">MSSIELPQLMDDNLITRRKKILQSIEDIRGKKAEIAQALRELGIGKPQDNENVKEDMKQLLAAYDAISAQETQYMDILKTIVTIHEQATLDIAKDFEKKIEQDAQKLKEKKEKQEEENEEEDTSEKTPDELANSEVMAELKEALDELKKVSEAAVAASELNEKLVERLQLTKKKKSAMMEVRAKKAKDLDDEATRVRAEVMERINKMAALKKTTGRQEKELKQLQKQCLELGLQLDDNREIDPSAQEALMDDNQRVPMIAETQQKPELNEEEKEKRREEIRENIKKEMEKEGIGGCFYTRARRINECFHRCAWRRKEQVNTLIREKLASMDARRKRLQQIRKMLEKQEEKKEKLEATIAQTGEGIPLTPETPRPSHEEGESAPVAVPEEDITEDEGPVTEKSLDDILANAKANLSNLTAMRERLEHIKETGGTDLNEEDVQLLATLETVKFEGEDDEPASKKPRTETNLIMGKDAEMLPESEDKNDIESAVRASFHKMFQPKPLSLEEDQRAILNEARRSAIEEMIKKIDEKVF</sequence>
<feature type="compositionally biased region" description="Acidic residues" evidence="1">
    <location>
        <begin position="387"/>
        <end position="396"/>
    </location>
</feature>
<dbReference type="HOGENOM" id="CLU_026258_0_0_1"/>
<dbReference type="eggNOG" id="ENOG502SEX5">
    <property type="taxonomic scope" value="Eukaryota"/>
</dbReference>
<feature type="region of interest" description="Disordered" evidence="1">
    <location>
        <begin position="107"/>
        <end position="132"/>
    </location>
</feature>
<dbReference type="AlphaFoldDB" id="G0NRK4"/>
<organism evidence="3">
    <name type="scientific">Caenorhabditis brenneri</name>
    <name type="common">Nematode worm</name>
    <dbReference type="NCBI Taxonomy" id="135651"/>
    <lineage>
        <taxon>Eukaryota</taxon>
        <taxon>Metazoa</taxon>
        <taxon>Ecdysozoa</taxon>
        <taxon>Nematoda</taxon>
        <taxon>Chromadorea</taxon>
        <taxon>Rhabditida</taxon>
        <taxon>Rhabditina</taxon>
        <taxon>Rhabditomorpha</taxon>
        <taxon>Rhabditoidea</taxon>
        <taxon>Rhabditidae</taxon>
        <taxon>Peloderinae</taxon>
        <taxon>Caenorhabditis</taxon>
    </lineage>
</organism>
<evidence type="ECO:0000313" key="3">
    <source>
        <dbReference type="Proteomes" id="UP000008068"/>
    </source>
</evidence>
<dbReference type="FunCoup" id="G0NRK4">
    <property type="interactions" value="44"/>
</dbReference>
<dbReference type="STRING" id="135651.G0NRK4"/>